<accession>A0A1D1UPJ0</accession>
<dbReference type="OrthoDB" id="10640550at2759"/>
<sequence length="226" mass="22399">MRLSLAFVLFGAALTAAQSLGGNGFGNNFGNGFGNTFGALPFHSQSNIFSNKQDERFNNAAGNAAGAGQAQSGGVGSSSSINQANQEASNGNTRSQGLSANTATGTMGSSAGGAAQAGGQTQSGKRFQHNTGQQSVIQQGRRKRNVYGAGFVPVGYGFGGNSIANANAVGGGSAMFGDIATNNRAYTNTGPFGASSFGNSNAMGTGYGTNIFGATNTDAGSGVFGR</sequence>
<feature type="compositionally biased region" description="Low complexity" evidence="1">
    <location>
        <begin position="99"/>
        <end position="124"/>
    </location>
</feature>
<dbReference type="AlphaFoldDB" id="A0A1D1UPJ0"/>
<reference evidence="3 4" key="1">
    <citation type="journal article" date="2016" name="Nat. Commun.">
        <title>Extremotolerant tardigrade genome and improved radiotolerance of human cultured cells by tardigrade-unique protein.</title>
        <authorList>
            <person name="Hashimoto T."/>
            <person name="Horikawa D.D."/>
            <person name="Saito Y."/>
            <person name="Kuwahara H."/>
            <person name="Kozuka-Hata H."/>
            <person name="Shin-I T."/>
            <person name="Minakuchi Y."/>
            <person name="Ohishi K."/>
            <person name="Motoyama A."/>
            <person name="Aizu T."/>
            <person name="Enomoto A."/>
            <person name="Kondo K."/>
            <person name="Tanaka S."/>
            <person name="Hara Y."/>
            <person name="Koshikawa S."/>
            <person name="Sagara H."/>
            <person name="Miura T."/>
            <person name="Yokobori S."/>
            <person name="Miyagawa K."/>
            <person name="Suzuki Y."/>
            <person name="Kubo T."/>
            <person name="Oyama M."/>
            <person name="Kohara Y."/>
            <person name="Fujiyama A."/>
            <person name="Arakawa K."/>
            <person name="Katayama T."/>
            <person name="Toyoda A."/>
            <person name="Kunieda T."/>
        </authorList>
    </citation>
    <scope>NUCLEOTIDE SEQUENCE [LARGE SCALE GENOMIC DNA]</scope>
    <source>
        <strain evidence="3 4">YOKOZUNA-1</strain>
    </source>
</reference>
<keyword evidence="4" id="KW-1185">Reference proteome</keyword>
<feature type="region of interest" description="Disordered" evidence="1">
    <location>
        <begin position="63"/>
        <end position="141"/>
    </location>
</feature>
<feature type="compositionally biased region" description="Polar residues" evidence="1">
    <location>
        <begin position="81"/>
        <end position="98"/>
    </location>
</feature>
<proteinExistence type="predicted"/>
<feature type="chain" id="PRO_5008897453" evidence="2">
    <location>
        <begin position="18"/>
        <end position="226"/>
    </location>
</feature>
<organism evidence="3 4">
    <name type="scientific">Ramazzottius varieornatus</name>
    <name type="common">Water bear</name>
    <name type="synonym">Tardigrade</name>
    <dbReference type="NCBI Taxonomy" id="947166"/>
    <lineage>
        <taxon>Eukaryota</taxon>
        <taxon>Metazoa</taxon>
        <taxon>Ecdysozoa</taxon>
        <taxon>Tardigrada</taxon>
        <taxon>Eutardigrada</taxon>
        <taxon>Parachela</taxon>
        <taxon>Hypsibioidea</taxon>
        <taxon>Ramazzottiidae</taxon>
        <taxon>Ramazzottius</taxon>
    </lineage>
</organism>
<gene>
    <name evidence="3" type="primary">RvY_03855-1</name>
    <name evidence="3" type="synonym">RvY_03855.1</name>
    <name evidence="3" type="ORF">RvY_03855</name>
</gene>
<name>A0A1D1UPJ0_RAMVA</name>
<protein>
    <submittedName>
        <fullName evidence="3">Uncharacterized protein</fullName>
    </submittedName>
</protein>
<feature type="signal peptide" evidence="2">
    <location>
        <begin position="1"/>
        <end position="17"/>
    </location>
</feature>
<evidence type="ECO:0000256" key="2">
    <source>
        <dbReference type="SAM" id="SignalP"/>
    </source>
</evidence>
<dbReference type="EMBL" id="BDGG01000002">
    <property type="protein sequence ID" value="GAU91634.1"/>
    <property type="molecule type" value="Genomic_DNA"/>
</dbReference>
<keyword evidence="2" id="KW-0732">Signal</keyword>
<evidence type="ECO:0000313" key="4">
    <source>
        <dbReference type="Proteomes" id="UP000186922"/>
    </source>
</evidence>
<evidence type="ECO:0000256" key="1">
    <source>
        <dbReference type="SAM" id="MobiDB-lite"/>
    </source>
</evidence>
<dbReference type="Proteomes" id="UP000186922">
    <property type="component" value="Unassembled WGS sequence"/>
</dbReference>
<evidence type="ECO:0000313" key="3">
    <source>
        <dbReference type="EMBL" id="GAU91634.1"/>
    </source>
</evidence>
<comment type="caution">
    <text evidence="3">The sequence shown here is derived from an EMBL/GenBank/DDBJ whole genome shotgun (WGS) entry which is preliminary data.</text>
</comment>
<feature type="compositionally biased region" description="Polar residues" evidence="1">
    <location>
        <begin position="129"/>
        <end position="138"/>
    </location>
</feature>